<dbReference type="Gene3D" id="1.20.1250.20">
    <property type="entry name" value="MFS general substrate transporter like domains"/>
    <property type="match status" value="1"/>
</dbReference>
<feature type="transmembrane region" description="Helical" evidence="7">
    <location>
        <begin position="366"/>
        <end position="388"/>
    </location>
</feature>
<dbReference type="GO" id="GO:0022857">
    <property type="term" value="F:transmembrane transporter activity"/>
    <property type="evidence" value="ECO:0007669"/>
    <property type="project" value="InterPro"/>
</dbReference>
<dbReference type="Pfam" id="PF07690">
    <property type="entry name" value="MFS_1"/>
    <property type="match status" value="1"/>
</dbReference>
<dbReference type="PRINTS" id="PR01036">
    <property type="entry name" value="TCRTETB"/>
</dbReference>
<evidence type="ECO:0000256" key="1">
    <source>
        <dbReference type="ARBA" id="ARBA00004651"/>
    </source>
</evidence>
<keyword evidence="4 7" id="KW-0812">Transmembrane</keyword>
<feature type="transmembrane region" description="Helical" evidence="7">
    <location>
        <begin position="342"/>
        <end position="360"/>
    </location>
</feature>
<dbReference type="InterPro" id="IPR020846">
    <property type="entry name" value="MFS_dom"/>
</dbReference>
<feature type="transmembrane region" description="Helical" evidence="7">
    <location>
        <begin position="88"/>
        <end position="106"/>
    </location>
</feature>
<evidence type="ECO:0000256" key="7">
    <source>
        <dbReference type="SAM" id="Phobius"/>
    </source>
</evidence>
<dbReference type="InterPro" id="IPR036259">
    <property type="entry name" value="MFS_trans_sf"/>
</dbReference>
<dbReference type="Gene3D" id="1.20.1720.10">
    <property type="entry name" value="Multidrug resistance protein D"/>
    <property type="match status" value="1"/>
</dbReference>
<keyword evidence="6 7" id="KW-0472">Membrane</keyword>
<evidence type="ECO:0000256" key="4">
    <source>
        <dbReference type="ARBA" id="ARBA00022692"/>
    </source>
</evidence>
<dbReference type="AlphaFoldDB" id="A0A6J6B1B2"/>
<reference evidence="9" key="1">
    <citation type="submission" date="2020-05" db="EMBL/GenBank/DDBJ databases">
        <authorList>
            <person name="Chiriac C."/>
            <person name="Salcher M."/>
            <person name="Ghai R."/>
            <person name="Kavagutti S V."/>
        </authorList>
    </citation>
    <scope>NUCLEOTIDE SEQUENCE</scope>
</reference>
<evidence type="ECO:0000259" key="8">
    <source>
        <dbReference type="PROSITE" id="PS50850"/>
    </source>
</evidence>
<dbReference type="PANTHER" id="PTHR42718">
    <property type="entry name" value="MAJOR FACILITATOR SUPERFAMILY MULTIDRUG TRANSPORTER MFSC"/>
    <property type="match status" value="1"/>
</dbReference>
<keyword evidence="2" id="KW-0813">Transport</keyword>
<evidence type="ECO:0000313" key="9">
    <source>
        <dbReference type="EMBL" id="CAB4532133.1"/>
    </source>
</evidence>
<evidence type="ECO:0000256" key="6">
    <source>
        <dbReference type="ARBA" id="ARBA00023136"/>
    </source>
</evidence>
<evidence type="ECO:0000256" key="2">
    <source>
        <dbReference type="ARBA" id="ARBA00022448"/>
    </source>
</evidence>
<dbReference type="PANTHER" id="PTHR42718:SF46">
    <property type="entry name" value="BLR6921 PROTEIN"/>
    <property type="match status" value="1"/>
</dbReference>
<dbReference type="NCBIfam" id="TIGR00711">
    <property type="entry name" value="efflux_EmrB"/>
    <property type="match status" value="1"/>
</dbReference>
<feature type="transmembrane region" description="Helical" evidence="7">
    <location>
        <begin position="56"/>
        <end position="76"/>
    </location>
</feature>
<sequence>MPQSNKSEITTPEGLDPTRWRTLFVVAISQLMIVLDSSIMNIAIPSAKLDLGISDANQQWVITAYTLAFGSLLLLGGRIGDYMGRKKIFLIGLIGFAAASALGGIATSQGMLFGARALQGVFGALLAPAALAIISVTFTVPAERAKAFGVIGAISGGGAAIGLILGGTLTEFFSWRWCLGVNTPIAIIAAILAIRFVHESKAQGDNTYDIPGVLTATAGLFSLTYGFNQAATNGWSDSHTIAFLVGAVVLLALFIAIEKRVENPLMPLRVVTERNRGGSYLGSLVVGAGLFSMFLFLGLYLQVILGYSPLKSGFAFLPFTAGIIVFAGIASTLLPKFGPRPLMVPGLIAAGIGLLMLTRITPETSYLTHVMPSLLIMSSGMALVFIPLTSTSLHAVSHHDTGVASAMVNTSQQIGGSLGTALLNTVAATATATYATAHTELGKMVQPFAMTHGFTVAFKFSAGLLFVGAIVLFFFINIGKEALVETEGVIAH</sequence>
<feature type="domain" description="Major facilitator superfamily (MFS) profile" evidence="8">
    <location>
        <begin position="22"/>
        <end position="480"/>
    </location>
</feature>
<feature type="transmembrane region" description="Helical" evidence="7">
    <location>
        <begin position="20"/>
        <end position="44"/>
    </location>
</feature>
<dbReference type="InterPro" id="IPR011701">
    <property type="entry name" value="MFS"/>
</dbReference>
<accession>A0A6J6B1B2</accession>
<dbReference type="PROSITE" id="PS50850">
    <property type="entry name" value="MFS"/>
    <property type="match status" value="1"/>
</dbReference>
<feature type="transmembrane region" description="Helical" evidence="7">
    <location>
        <begin position="147"/>
        <end position="168"/>
    </location>
</feature>
<organism evidence="9">
    <name type="scientific">freshwater metagenome</name>
    <dbReference type="NCBI Taxonomy" id="449393"/>
    <lineage>
        <taxon>unclassified sequences</taxon>
        <taxon>metagenomes</taxon>
        <taxon>ecological metagenomes</taxon>
    </lineage>
</organism>
<gene>
    <name evidence="9" type="ORF">UFOPK1412_00085</name>
</gene>
<keyword evidence="5 7" id="KW-1133">Transmembrane helix</keyword>
<evidence type="ECO:0000256" key="5">
    <source>
        <dbReference type="ARBA" id="ARBA00022989"/>
    </source>
</evidence>
<feature type="transmembrane region" description="Helical" evidence="7">
    <location>
        <begin position="278"/>
        <end position="301"/>
    </location>
</feature>
<feature type="transmembrane region" description="Helical" evidence="7">
    <location>
        <begin position="313"/>
        <end position="335"/>
    </location>
</feature>
<feature type="transmembrane region" description="Helical" evidence="7">
    <location>
        <begin position="239"/>
        <end position="257"/>
    </location>
</feature>
<comment type="subcellular location">
    <subcellularLocation>
        <location evidence="1">Cell membrane</location>
        <topology evidence="1">Multi-pass membrane protein</topology>
    </subcellularLocation>
</comment>
<protein>
    <submittedName>
        <fullName evidence="9">Unannotated protein</fullName>
    </submittedName>
</protein>
<name>A0A6J6B1B2_9ZZZZ</name>
<feature type="transmembrane region" description="Helical" evidence="7">
    <location>
        <begin position="174"/>
        <end position="196"/>
    </location>
</feature>
<proteinExistence type="predicted"/>
<dbReference type="EMBL" id="CAEZSI010000006">
    <property type="protein sequence ID" value="CAB4532133.1"/>
    <property type="molecule type" value="Genomic_DNA"/>
</dbReference>
<feature type="transmembrane region" description="Helical" evidence="7">
    <location>
        <begin position="456"/>
        <end position="476"/>
    </location>
</feature>
<dbReference type="InterPro" id="IPR004638">
    <property type="entry name" value="EmrB-like"/>
</dbReference>
<feature type="transmembrane region" description="Helical" evidence="7">
    <location>
        <begin position="208"/>
        <end position="227"/>
    </location>
</feature>
<feature type="transmembrane region" description="Helical" evidence="7">
    <location>
        <begin position="118"/>
        <end position="140"/>
    </location>
</feature>
<dbReference type="CDD" id="cd17321">
    <property type="entry name" value="MFS_MMR_MDR_like"/>
    <property type="match status" value="1"/>
</dbReference>
<dbReference type="GO" id="GO:0005886">
    <property type="term" value="C:plasma membrane"/>
    <property type="evidence" value="ECO:0007669"/>
    <property type="project" value="UniProtKB-SubCell"/>
</dbReference>
<evidence type="ECO:0000256" key="3">
    <source>
        <dbReference type="ARBA" id="ARBA00022475"/>
    </source>
</evidence>
<dbReference type="SUPFAM" id="SSF103473">
    <property type="entry name" value="MFS general substrate transporter"/>
    <property type="match status" value="1"/>
</dbReference>
<keyword evidence="3" id="KW-1003">Cell membrane</keyword>